<gene>
    <name evidence="2" type="ORF">CIRG_08891</name>
</gene>
<keyword evidence="1" id="KW-0472">Membrane</keyword>
<evidence type="ECO:0000313" key="3">
    <source>
        <dbReference type="Proteomes" id="UP000054565"/>
    </source>
</evidence>
<evidence type="ECO:0000313" key="2">
    <source>
        <dbReference type="EMBL" id="KMP09210.1"/>
    </source>
</evidence>
<accession>A0A0J6YND0</accession>
<reference evidence="3" key="1">
    <citation type="journal article" date="2010" name="Genome Res.">
        <title>Population genomic sequencing of Coccidioides fungi reveals recent hybridization and transposon control.</title>
        <authorList>
            <person name="Neafsey D.E."/>
            <person name="Barker B.M."/>
            <person name="Sharpton T.J."/>
            <person name="Stajich J.E."/>
            <person name="Park D.J."/>
            <person name="Whiston E."/>
            <person name="Hung C.-Y."/>
            <person name="McMahan C."/>
            <person name="White J."/>
            <person name="Sykes S."/>
            <person name="Heiman D."/>
            <person name="Young S."/>
            <person name="Zeng Q."/>
            <person name="Abouelleil A."/>
            <person name="Aftuck L."/>
            <person name="Bessette D."/>
            <person name="Brown A."/>
            <person name="FitzGerald M."/>
            <person name="Lui A."/>
            <person name="Macdonald J.P."/>
            <person name="Priest M."/>
            <person name="Orbach M.J."/>
            <person name="Galgiani J.N."/>
            <person name="Kirkland T.N."/>
            <person name="Cole G.T."/>
            <person name="Birren B.W."/>
            <person name="Henn M.R."/>
            <person name="Taylor J.W."/>
            <person name="Rounsley S.D."/>
        </authorList>
    </citation>
    <scope>NUCLEOTIDE SEQUENCE [LARGE SCALE GENOMIC DNA]</scope>
    <source>
        <strain evidence="3">RMSCC 2394</strain>
    </source>
</reference>
<proteinExistence type="predicted"/>
<dbReference type="Proteomes" id="UP000054565">
    <property type="component" value="Unassembled WGS sequence"/>
</dbReference>
<keyword evidence="1" id="KW-1133">Transmembrane helix</keyword>
<protein>
    <submittedName>
        <fullName evidence="2">Uncharacterized protein</fullName>
    </submittedName>
</protein>
<name>A0A0J6YND0_COCIT</name>
<keyword evidence="1" id="KW-0812">Transmembrane</keyword>
<feature type="transmembrane region" description="Helical" evidence="1">
    <location>
        <begin position="72"/>
        <end position="96"/>
    </location>
</feature>
<evidence type="ECO:0000256" key="1">
    <source>
        <dbReference type="SAM" id="Phobius"/>
    </source>
</evidence>
<dbReference type="EMBL" id="DS028098">
    <property type="protein sequence ID" value="KMP09210.1"/>
    <property type="molecule type" value="Genomic_DNA"/>
</dbReference>
<organism evidence="2 3">
    <name type="scientific">Coccidioides immitis RMSCC 2394</name>
    <dbReference type="NCBI Taxonomy" id="404692"/>
    <lineage>
        <taxon>Eukaryota</taxon>
        <taxon>Fungi</taxon>
        <taxon>Dikarya</taxon>
        <taxon>Ascomycota</taxon>
        <taxon>Pezizomycotina</taxon>
        <taxon>Eurotiomycetes</taxon>
        <taxon>Eurotiomycetidae</taxon>
        <taxon>Onygenales</taxon>
        <taxon>Onygenaceae</taxon>
        <taxon>Coccidioides</taxon>
    </lineage>
</organism>
<sequence>MTVSLVDEMRTDQQAKERLFPPGVPSVVTYSPAHSCTFPLCSGPPAELRRNMRSHLGVKTSMSAMVRLKWKYAFADVLSVFHPIILLARFFFVACVKSDGRQYVRRALATFS</sequence>
<dbReference type="AlphaFoldDB" id="A0A0J6YND0"/>